<name>A0AAE1ALE9_9GAST</name>
<dbReference type="Proteomes" id="UP001283361">
    <property type="component" value="Unassembled WGS sequence"/>
</dbReference>
<evidence type="ECO:0000313" key="2">
    <source>
        <dbReference type="Proteomes" id="UP001283361"/>
    </source>
</evidence>
<dbReference type="PANTHER" id="PTHR46601">
    <property type="entry name" value="ULP_PROTEASE DOMAIN-CONTAINING PROTEIN"/>
    <property type="match status" value="1"/>
</dbReference>
<dbReference type="AlphaFoldDB" id="A0AAE1ALE9"/>
<accession>A0AAE1ALE9</accession>
<reference evidence="1" key="1">
    <citation type="journal article" date="2023" name="G3 (Bethesda)">
        <title>A reference genome for the long-term kleptoplast-retaining sea slug Elysia crispata morphotype clarki.</title>
        <authorList>
            <person name="Eastman K.E."/>
            <person name="Pendleton A.L."/>
            <person name="Shaikh M.A."/>
            <person name="Suttiyut T."/>
            <person name="Ogas R."/>
            <person name="Tomko P."/>
            <person name="Gavelis G."/>
            <person name="Widhalm J.R."/>
            <person name="Wisecaver J.H."/>
        </authorList>
    </citation>
    <scope>NUCLEOTIDE SEQUENCE</scope>
    <source>
        <strain evidence="1">ECLA1</strain>
    </source>
</reference>
<dbReference type="EMBL" id="JAWDGP010001678">
    <property type="protein sequence ID" value="KAK3789296.1"/>
    <property type="molecule type" value="Genomic_DNA"/>
</dbReference>
<comment type="caution">
    <text evidence="1">The sequence shown here is derived from an EMBL/GenBank/DDBJ whole genome shotgun (WGS) entry which is preliminary data.</text>
</comment>
<protein>
    <submittedName>
        <fullName evidence="1">Uncharacterized protein</fullName>
    </submittedName>
</protein>
<dbReference type="PANTHER" id="PTHR46601:SF1">
    <property type="entry name" value="ADF-H DOMAIN-CONTAINING PROTEIN"/>
    <property type="match status" value="1"/>
</dbReference>
<gene>
    <name evidence="1" type="ORF">RRG08_001686</name>
</gene>
<sequence length="394" mass="45001">MCADRMRPFHIFCRDIYNTPSVKWQHWERNGDGKMEPLLKEGSLRKAAYAAEIKSAHFGKHQITVHPVVCFYRSGYSVVRESLIFLSDGTGHDHHTVREFTHRSVELLRTKIPIRKHTIWSDGAASQYKRCYYGSEHGKGEADGETGVLSQALKRANYQSYDFKNAKEMVEYLSQNYGTNTRKYILVDKIDRTDLTEDVQTIPGTRKYHQFQALGEYVLQARRLACFCTACREKMPVQCMNLDIVGAYTVRKCKPSAHTVLKQGFVEAPETHALSVSQSLANENPCPNIGDFVKLTCHVHKATKNYYATVSFLKICEADMPCSQGNKKLLCHHARRHFTELITDEMIENIELITNIYALAKGGIELKVTSKEISTFIALYLRMGLMKGYCLRAY</sequence>
<organism evidence="1 2">
    <name type="scientific">Elysia crispata</name>
    <name type="common">lettuce slug</name>
    <dbReference type="NCBI Taxonomy" id="231223"/>
    <lineage>
        <taxon>Eukaryota</taxon>
        <taxon>Metazoa</taxon>
        <taxon>Spiralia</taxon>
        <taxon>Lophotrochozoa</taxon>
        <taxon>Mollusca</taxon>
        <taxon>Gastropoda</taxon>
        <taxon>Heterobranchia</taxon>
        <taxon>Euthyneura</taxon>
        <taxon>Panpulmonata</taxon>
        <taxon>Sacoglossa</taxon>
        <taxon>Placobranchoidea</taxon>
        <taxon>Plakobranchidae</taxon>
        <taxon>Elysia</taxon>
    </lineage>
</organism>
<evidence type="ECO:0000313" key="1">
    <source>
        <dbReference type="EMBL" id="KAK3789296.1"/>
    </source>
</evidence>
<proteinExistence type="predicted"/>
<keyword evidence="2" id="KW-1185">Reference proteome</keyword>